<sequence>MQGLIPRGYLWYFDANILGNLALVREELLLGVKHTKGYYGKHS</sequence>
<accession>Q17VR3</accession>
<dbReference type="Proteomes" id="UP000000775">
    <property type="component" value="Chromosome"/>
</dbReference>
<gene>
    <name evidence="1" type="primary">fragment 3</name>
    <name evidence="1" type="ordered locus">Hac_1547</name>
</gene>
<name>Q17VR3_HELAH</name>
<proteinExistence type="predicted"/>
<protein>
    <submittedName>
        <fullName evidence="1">Uncharacterized protein</fullName>
    </submittedName>
</protein>
<dbReference type="InterPro" id="IPR032869">
    <property type="entry name" value="WHH_dom_containing"/>
</dbReference>
<evidence type="ECO:0000313" key="2">
    <source>
        <dbReference type="Proteomes" id="UP000000775"/>
    </source>
</evidence>
<evidence type="ECO:0000313" key="1">
    <source>
        <dbReference type="EMBL" id="CAK00263.1"/>
    </source>
</evidence>
<dbReference type="HOGENOM" id="CLU_3234389_0_0_7"/>
<dbReference type="KEGG" id="hac:Hac_1547"/>
<dbReference type="STRING" id="382638.Hac_1547"/>
<dbReference type="Pfam" id="PF14414">
    <property type="entry name" value="WHH"/>
    <property type="match status" value="1"/>
</dbReference>
<keyword evidence="2" id="KW-1185">Reference proteome</keyword>
<organism evidence="1 2">
    <name type="scientific">Helicobacter acinonychis (strain Sheeba)</name>
    <dbReference type="NCBI Taxonomy" id="382638"/>
    <lineage>
        <taxon>Bacteria</taxon>
        <taxon>Pseudomonadati</taxon>
        <taxon>Campylobacterota</taxon>
        <taxon>Epsilonproteobacteria</taxon>
        <taxon>Campylobacterales</taxon>
        <taxon>Helicobacteraceae</taxon>
        <taxon>Helicobacter</taxon>
    </lineage>
</organism>
<dbReference type="EMBL" id="AM260522">
    <property type="protein sequence ID" value="CAK00263.1"/>
    <property type="molecule type" value="Genomic_DNA"/>
</dbReference>
<reference evidence="1 2" key="1">
    <citation type="journal article" date="2006" name="PLoS Genet.">
        <title>Who ate whom? Adaptive Helicobacter genomic changes that accompanied a host jump from early humans to large felines.</title>
        <authorList>
            <person name="Eppinger M."/>
            <person name="Baar C."/>
            <person name="Linz B."/>
            <person name="Raddatz G."/>
            <person name="Lanz C."/>
            <person name="Keller H."/>
            <person name="Morelli G."/>
            <person name="Gressmann H."/>
            <person name="Achtman M."/>
            <person name="Schuster S.C."/>
        </authorList>
    </citation>
    <scope>NUCLEOTIDE SEQUENCE [LARGE SCALE GENOMIC DNA]</scope>
    <source>
        <strain evidence="1 2">Sheeba</strain>
    </source>
</reference>
<dbReference type="AlphaFoldDB" id="Q17VR3"/>